<organism evidence="5 6">
    <name type="scientific">Desulfosarcina widdelii</name>
    <dbReference type="NCBI Taxonomy" id="947919"/>
    <lineage>
        <taxon>Bacteria</taxon>
        <taxon>Pseudomonadati</taxon>
        <taxon>Thermodesulfobacteriota</taxon>
        <taxon>Desulfobacteria</taxon>
        <taxon>Desulfobacterales</taxon>
        <taxon>Desulfosarcinaceae</taxon>
        <taxon>Desulfosarcina</taxon>
    </lineage>
</organism>
<protein>
    <submittedName>
        <fullName evidence="5">3-oxoacyl-[acyl-carrier-protein] synthase 2</fullName>
    </submittedName>
</protein>
<dbReference type="KEGG" id="dwd:DSCW_32990"/>
<dbReference type="InterPro" id="IPR016039">
    <property type="entry name" value="Thiolase-like"/>
</dbReference>
<sequence length="337" mass="34941">MAMAAALQALAEAGLLPMEERSTARTGVVIGGGAGGMLECEPVFARYLETGADRMPVSSFAAFSCASSADHIATHLKLFGPRTTFMTACSSGATAIGFARDLIRSHAADIMVCGGTEPLCRITYSAFNALQAVDPEPCKPFDRNRQGLTLGEGAGIVILESLDHARKRGAPIYGEILGCGITCDAHHMTAPDIEGAGAAAAMAAALADAGISADRVDYINAHGTATPANDRMEAHAIERVFGNRARHIPVSSTKSMIGHTLGAAGAIEAVACLLAIERDFIPPTIHHNATDDDCPLDVVPSHSRPARSDTVLSNSFAFGGNNTALVLGRFTENGGDP</sequence>
<dbReference type="InterPro" id="IPR014030">
    <property type="entry name" value="Ketoacyl_synth_N"/>
</dbReference>
<dbReference type="AlphaFoldDB" id="A0A5K7Z1P1"/>
<dbReference type="EMBL" id="AP021875">
    <property type="protein sequence ID" value="BBO75882.1"/>
    <property type="molecule type" value="Genomic_DNA"/>
</dbReference>
<dbReference type="GO" id="GO:0005829">
    <property type="term" value="C:cytosol"/>
    <property type="evidence" value="ECO:0007669"/>
    <property type="project" value="TreeGrafter"/>
</dbReference>
<dbReference type="SUPFAM" id="SSF53901">
    <property type="entry name" value="Thiolase-like"/>
    <property type="match status" value="2"/>
</dbReference>
<dbReference type="InterPro" id="IPR000794">
    <property type="entry name" value="Beta-ketoacyl_synthase"/>
</dbReference>
<dbReference type="CDD" id="cd00834">
    <property type="entry name" value="KAS_I_II"/>
    <property type="match status" value="1"/>
</dbReference>
<dbReference type="GO" id="GO:0004315">
    <property type="term" value="F:3-oxoacyl-[acyl-carrier-protein] synthase activity"/>
    <property type="evidence" value="ECO:0007669"/>
    <property type="project" value="TreeGrafter"/>
</dbReference>
<evidence type="ECO:0000256" key="1">
    <source>
        <dbReference type="ARBA" id="ARBA00008467"/>
    </source>
</evidence>
<dbReference type="InterPro" id="IPR020841">
    <property type="entry name" value="PKS_Beta-ketoAc_synthase_dom"/>
</dbReference>
<dbReference type="PANTHER" id="PTHR11712">
    <property type="entry name" value="POLYKETIDE SYNTHASE-RELATED"/>
    <property type="match status" value="1"/>
</dbReference>
<dbReference type="FunFam" id="3.40.47.10:FF:000029">
    <property type="entry name" value="3-oxoacyl-[acyl-carrier-protein] synthase 1"/>
    <property type="match status" value="1"/>
</dbReference>
<dbReference type="Pfam" id="PF02801">
    <property type="entry name" value="Ketoacyl-synt_C"/>
    <property type="match status" value="1"/>
</dbReference>
<accession>A0A5K7Z1P1</accession>
<dbReference type="InterPro" id="IPR014031">
    <property type="entry name" value="Ketoacyl_synth_C"/>
</dbReference>
<dbReference type="PANTHER" id="PTHR11712:SF336">
    <property type="entry name" value="3-OXOACYL-[ACYL-CARRIER-PROTEIN] SYNTHASE, MITOCHONDRIAL"/>
    <property type="match status" value="1"/>
</dbReference>
<keyword evidence="6" id="KW-1185">Reference proteome</keyword>
<evidence type="ECO:0000313" key="6">
    <source>
        <dbReference type="Proteomes" id="UP000427769"/>
    </source>
</evidence>
<name>A0A5K7Z1P1_9BACT</name>
<reference evidence="5 6" key="1">
    <citation type="submission" date="2019-11" db="EMBL/GenBank/DDBJ databases">
        <title>Comparative genomics of hydrocarbon-degrading Desulfosarcina strains.</title>
        <authorList>
            <person name="Watanabe M."/>
            <person name="Kojima H."/>
            <person name="Fukui M."/>
        </authorList>
    </citation>
    <scope>NUCLEOTIDE SEQUENCE [LARGE SCALE GENOMIC DNA]</scope>
    <source>
        <strain evidence="5 6">PP31</strain>
    </source>
</reference>
<comment type="similarity">
    <text evidence="1 3">Belongs to the thiolase-like superfamily. Beta-ketoacyl-ACP synthases family.</text>
</comment>
<dbReference type="PROSITE" id="PS52004">
    <property type="entry name" value="KS3_2"/>
    <property type="match status" value="1"/>
</dbReference>
<keyword evidence="2 3" id="KW-0808">Transferase</keyword>
<proteinExistence type="inferred from homology"/>
<evidence type="ECO:0000313" key="5">
    <source>
        <dbReference type="EMBL" id="BBO75882.1"/>
    </source>
</evidence>
<evidence type="ECO:0000256" key="3">
    <source>
        <dbReference type="RuleBase" id="RU003694"/>
    </source>
</evidence>
<dbReference type="Pfam" id="PF00109">
    <property type="entry name" value="ketoacyl-synt"/>
    <property type="match status" value="1"/>
</dbReference>
<dbReference type="GO" id="GO:0006633">
    <property type="term" value="P:fatty acid biosynthetic process"/>
    <property type="evidence" value="ECO:0007669"/>
    <property type="project" value="TreeGrafter"/>
</dbReference>
<dbReference type="Proteomes" id="UP000427769">
    <property type="component" value="Chromosome"/>
</dbReference>
<dbReference type="Gene3D" id="3.40.47.10">
    <property type="match status" value="1"/>
</dbReference>
<evidence type="ECO:0000259" key="4">
    <source>
        <dbReference type="PROSITE" id="PS52004"/>
    </source>
</evidence>
<gene>
    <name evidence="5" type="primary">fabF-1</name>
    <name evidence="5" type="ORF">DSCW_32990</name>
</gene>
<dbReference type="SMART" id="SM00825">
    <property type="entry name" value="PKS_KS"/>
    <property type="match status" value="1"/>
</dbReference>
<feature type="domain" description="Ketosynthase family 3 (KS3)" evidence="4">
    <location>
        <begin position="1"/>
        <end position="329"/>
    </location>
</feature>
<evidence type="ECO:0000256" key="2">
    <source>
        <dbReference type="ARBA" id="ARBA00022679"/>
    </source>
</evidence>